<comment type="subcellular location">
    <subcellularLocation>
        <location evidence="2">Mitochondrion matrix</location>
    </subcellularLocation>
    <subcellularLocation>
        <location evidence="1">Nucleus</location>
    </subcellularLocation>
</comment>
<name>A0A835ZSQ7_SHEEP</name>
<dbReference type="GO" id="GO:0000423">
    <property type="term" value="P:mitophagy"/>
    <property type="evidence" value="ECO:0007669"/>
    <property type="project" value="UniProtKB-ARBA"/>
</dbReference>
<dbReference type="SUPFAM" id="SSF54909">
    <property type="entry name" value="Dimeric alpha+beta barrel"/>
    <property type="match status" value="2"/>
</dbReference>
<feature type="compositionally biased region" description="Acidic residues" evidence="9">
    <location>
        <begin position="687"/>
        <end position="700"/>
    </location>
</feature>
<feature type="region of interest" description="Disordered" evidence="9">
    <location>
        <begin position="680"/>
        <end position="712"/>
    </location>
</feature>
<accession>A0A835ZSQ7</accession>
<keyword evidence="7" id="KW-0496">Mitochondrion</keyword>
<dbReference type="Gene3D" id="3.30.70.100">
    <property type="match status" value="2"/>
</dbReference>
<feature type="region of interest" description="Disordered" evidence="9">
    <location>
        <begin position="381"/>
        <end position="410"/>
    </location>
</feature>
<dbReference type="GO" id="GO:0003729">
    <property type="term" value="F:mRNA binding"/>
    <property type="evidence" value="ECO:0007669"/>
    <property type="project" value="TreeGrafter"/>
</dbReference>
<dbReference type="Proteomes" id="UP000664991">
    <property type="component" value="Chromosome 17"/>
</dbReference>
<dbReference type="InterPro" id="IPR011008">
    <property type="entry name" value="Dimeric_a/b-barrel"/>
</dbReference>
<evidence type="ECO:0000256" key="2">
    <source>
        <dbReference type="ARBA" id="ARBA00004305"/>
    </source>
</evidence>
<dbReference type="GO" id="GO:0000445">
    <property type="term" value="C:THO complex part of transcription export complex"/>
    <property type="evidence" value="ECO:0007669"/>
    <property type="project" value="TreeGrafter"/>
</dbReference>
<evidence type="ECO:0000256" key="7">
    <source>
        <dbReference type="ARBA" id="ARBA00023128"/>
    </source>
</evidence>
<dbReference type="GO" id="GO:0005759">
    <property type="term" value="C:mitochondrial matrix"/>
    <property type="evidence" value="ECO:0007669"/>
    <property type="project" value="UniProtKB-SubCell"/>
</dbReference>
<dbReference type="PANTHER" id="PTHR13375">
    <property type="entry name" value="FMS INTERACTING PROTEIN"/>
    <property type="match status" value="1"/>
</dbReference>
<sequence length="1064" mass="122046">MPRLAERSEGDGTFPLCPTLFGITSPIGSSDLTGGAGLGSPLSGYGDSHSERFCFLRGAAGPLLPQRSVTWGTVGWERTSLEVRHKTGAEQKGMELHEAQAEMVEGDGKGKGDDGEKVSLQPRALSICLKLLGGLFLSDYDKRFYSKDNEGSWFRSLFVHKVDPRKDAHSTLLSKKETSNLYKIQFHNVKPECLDAYNSLTEAVLPKLHLDEDYPCSLVGNWNTWYGEQDQAVHLWRFSGGYPALMDCMNKLKSNKEYLEFRKERSQMLLSRRNQLLLEFSFWNEPQPRAGPNIYELRTYKLKPGTMIEWGNNWARAIKYRQENQEAVGGFFSQIGELYVVHHLWAYKDLQSREETRNAAWRKRGWDENVYYTESSKKRKPKVIRSDGAPAEGKRTRSDTEQEGKYYSEEAEVDLRDPGRDYELYKYTCQELQRLMAEIQDLKSRGGKDAAVEIEDRRIQSCVHFMTLKKLNRLAHIRLKKGRDQTHEAKQKVDAYHLQLQNLLYEVMHLQKEITKCLEFKSKHEEIDLVSLEEFYKEAPPDISKAEVTMGDPHQQTLARLDWELEQRKRLAEKYRECLSNKEKILKEIEVKKEYLSSLQPRLNSIMQASLPVQEYLFMPFDQAHKQYETARHLPPPLYVLFVQATAYGQACAHRKSSQPPRQDKMLSVAIEGSVDEAKALFKPPEDSQDDESDSDAEEEQTTKRRRPTLGVQLDDKRKEMLKRHPLSVLLDLKCKDDSVLHLTFYYLMNLNIMTVKAKVTTATELITPISAGDLLSPDSVLSCLYPGDHGKKTPNPANQYQFDKVGILTLRDYVLDLGHPYLWVQKLGGLHFPKEQPQHTVITDHSLSASHMETTMKLLKTRVQSRLALHKQFASLEHGIVPVTSDCHYLFPAKVVSRLVKWVTIAHEDYMELHFTKDVVEAGLAGDTNLYYMALVERGTAKLQAAVVLNPGYSSIPPIFQLCLNWKGEKTNNNDDNIRAMESEVNVCCKELCGPRPGHQLLTNQLQRLCVLLDVYLETESHDDSVEGPKEFPQEKMCLRLFRGPSRIKPFKYNHPQGFFSHR</sequence>
<evidence type="ECO:0000256" key="4">
    <source>
        <dbReference type="ARBA" id="ARBA00008044"/>
    </source>
</evidence>
<evidence type="ECO:0000313" key="11">
    <source>
        <dbReference type="EMBL" id="KAG5198854.1"/>
    </source>
</evidence>
<dbReference type="Pfam" id="PF07978">
    <property type="entry name" value="NIPSNAP"/>
    <property type="match status" value="1"/>
</dbReference>
<organism evidence="11 12">
    <name type="scientific">Ovis aries</name>
    <name type="common">Sheep</name>
    <dbReference type="NCBI Taxonomy" id="9940"/>
    <lineage>
        <taxon>Eukaryota</taxon>
        <taxon>Metazoa</taxon>
        <taxon>Chordata</taxon>
        <taxon>Craniata</taxon>
        <taxon>Vertebrata</taxon>
        <taxon>Euteleostomi</taxon>
        <taxon>Mammalia</taxon>
        <taxon>Eutheria</taxon>
        <taxon>Laurasiatheria</taxon>
        <taxon>Artiodactyla</taxon>
        <taxon>Ruminantia</taxon>
        <taxon>Pecora</taxon>
        <taxon>Bovidae</taxon>
        <taxon>Caprinae</taxon>
        <taxon>Ovis</taxon>
    </lineage>
</organism>
<gene>
    <name evidence="11" type="ORF">JEQ12_007450</name>
</gene>
<keyword evidence="8" id="KW-0539">Nucleus</keyword>
<dbReference type="EMBL" id="JAEMGP010000017">
    <property type="protein sequence ID" value="KAG5198854.1"/>
    <property type="molecule type" value="Genomic_DNA"/>
</dbReference>
<evidence type="ECO:0000313" key="12">
    <source>
        <dbReference type="Proteomes" id="UP000664991"/>
    </source>
</evidence>
<dbReference type="GO" id="GO:0006406">
    <property type="term" value="P:mRNA export from nucleus"/>
    <property type="evidence" value="ECO:0007669"/>
    <property type="project" value="TreeGrafter"/>
</dbReference>
<dbReference type="FunFam" id="3.30.70.100:FF:000007">
    <property type="entry name" value="protein NipSnap homolog 2"/>
    <property type="match status" value="1"/>
</dbReference>
<evidence type="ECO:0000256" key="5">
    <source>
        <dbReference type="ARBA" id="ARBA00022946"/>
    </source>
</evidence>
<dbReference type="FunFam" id="3.30.70.100:FF:000003">
    <property type="entry name" value="Protein NipSnap homolog 2"/>
    <property type="match status" value="1"/>
</dbReference>
<evidence type="ECO:0000256" key="3">
    <source>
        <dbReference type="ARBA" id="ARBA00005291"/>
    </source>
</evidence>
<comment type="similarity">
    <text evidence="3">Belongs to the NipSnap family.</text>
</comment>
<dbReference type="Pfam" id="PF09766">
    <property type="entry name" value="FmiP_Thoc5"/>
    <property type="match status" value="1"/>
</dbReference>
<dbReference type="InterPro" id="IPR012577">
    <property type="entry name" value="NIPSNAP"/>
</dbReference>
<comment type="similarity">
    <text evidence="4">Belongs to the THOC5 family.</text>
</comment>
<dbReference type="InterPro" id="IPR019163">
    <property type="entry name" value="THO_Thoc5"/>
</dbReference>
<dbReference type="PANTHER" id="PTHR13375:SF3">
    <property type="entry name" value="THO COMPLEX SUBUNIT 5 HOMOLOG"/>
    <property type="match status" value="1"/>
</dbReference>
<keyword evidence="6" id="KW-0072">Autophagy</keyword>
<reference evidence="11 12" key="1">
    <citation type="submission" date="2020-12" db="EMBL/GenBank/DDBJ databases">
        <title>De novo assembly of Tibetan sheep genome.</title>
        <authorList>
            <person name="Li X."/>
        </authorList>
    </citation>
    <scope>NUCLEOTIDE SEQUENCE [LARGE SCALE GENOMIC DNA]</scope>
    <source>
        <tissue evidence="11">Heart</tissue>
    </source>
</reference>
<evidence type="ECO:0000256" key="6">
    <source>
        <dbReference type="ARBA" id="ARBA00023006"/>
    </source>
</evidence>
<protein>
    <recommendedName>
        <fullName evidence="10">NIPSNAP domain-containing protein</fullName>
    </recommendedName>
</protein>
<evidence type="ECO:0000259" key="10">
    <source>
        <dbReference type="Pfam" id="PF07978"/>
    </source>
</evidence>
<proteinExistence type="inferred from homology"/>
<evidence type="ECO:0000256" key="8">
    <source>
        <dbReference type="ARBA" id="ARBA00023242"/>
    </source>
</evidence>
<evidence type="ECO:0000256" key="9">
    <source>
        <dbReference type="SAM" id="MobiDB-lite"/>
    </source>
</evidence>
<evidence type="ECO:0000256" key="1">
    <source>
        <dbReference type="ARBA" id="ARBA00004123"/>
    </source>
</evidence>
<feature type="compositionally biased region" description="Basic and acidic residues" evidence="9">
    <location>
        <begin position="392"/>
        <end position="410"/>
    </location>
</feature>
<keyword evidence="5" id="KW-0809">Transit peptide</keyword>
<feature type="domain" description="NIPSNAP" evidence="10">
    <location>
        <begin position="295"/>
        <end position="375"/>
    </location>
</feature>
<dbReference type="AlphaFoldDB" id="A0A835ZSQ7"/>
<comment type="caution">
    <text evidence="11">The sequence shown here is derived from an EMBL/GenBank/DDBJ whole genome shotgun (WGS) entry which is preliminary data.</text>
</comment>